<dbReference type="RefSeq" id="WP_107030641.1">
    <property type="nucleotide sequence ID" value="NZ_PYLQ01000030.1"/>
</dbReference>
<organism evidence="5 6">
    <name type="scientific">Faecalibacillus intestinalis</name>
    <dbReference type="NCBI Taxonomy" id="1982626"/>
    <lineage>
        <taxon>Bacteria</taxon>
        <taxon>Bacillati</taxon>
        <taxon>Bacillota</taxon>
        <taxon>Erysipelotrichia</taxon>
        <taxon>Erysipelotrichales</taxon>
        <taxon>Coprobacillaceae</taxon>
        <taxon>Faecalibacillus</taxon>
    </lineage>
</organism>
<dbReference type="AlphaFoldDB" id="A0A2T3FKR2"/>
<comment type="similarity">
    <text evidence="2">Belongs to the threonine aldolase family.</text>
</comment>
<dbReference type="Proteomes" id="UP000240974">
    <property type="component" value="Unassembled WGS sequence"/>
</dbReference>
<dbReference type="PANTHER" id="PTHR48097">
    <property type="entry name" value="L-THREONINE ALDOLASE-RELATED"/>
    <property type="match status" value="1"/>
</dbReference>
<accession>A0A2T3FKR2</accession>
<evidence type="ECO:0000256" key="2">
    <source>
        <dbReference type="ARBA" id="ARBA00006966"/>
    </source>
</evidence>
<evidence type="ECO:0000313" key="6">
    <source>
        <dbReference type="Proteomes" id="UP000240974"/>
    </source>
</evidence>
<comment type="cofactor">
    <cofactor evidence="1">
        <name>pyridoxal 5'-phosphate</name>
        <dbReference type="ChEBI" id="CHEBI:597326"/>
    </cofactor>
</comment>
<dbReference type="InterPro" id="IPR015424">
    <property type="entry name" value="PyrdxlP-dep_Trfase"/>
</dbReference>
<dbReference type="Pfam" id="PF01212">
    <property type="entry name" value="Beta_elim_lyase"/>
    <property type="match status" value="1"/>
</dbReference>
<dbReference type="EMBL" id="PYLQ01000030">
    <property type="protein sequence ID" value="PST35877.1"/>
    <property type="molecule type" value="Genomic_DNA"/>
</dbReference>
<comment type="caution">
    <text evidence="5">The sequence shown here is derived from an EMBL/GenBank/DDBJ whole genome shotgun (WGS) entry which is preliminary data.</text>
</comment>
<dbReference type="InterPro" id="IPR015421">
    <property type="entry name" value="PyrdxlP-dep_Trfase_major"/>
</dbReference>
<name>A0A2T3FKR2_9FIRM</name>
<dbReference type="GO" id="GO:0016829">
    <property type="term" value="F:lyase activity"/>
    <property type="evidence" value="ECO:0007669"/>
    <property type="project" value="InterPro"/>
</dbReference>
<dbReference type="GO" id="GO:0006520">
    <property type="term" value="P:amino acid metabolic process"/>
    <property type="evidence" value="ECO:0007669"/>
    <property type="project" value="InterPro"/>
</dbReference>
<keyword evidence="3" id="KW-0663">Pyridoxal phosphate</keyword>
<dbReference type="InterPro" id="IPR001597">
    <property type="entry name" value="ArAA_b-elim_lyase/Thr_aldolase"/>
</dbReference>
<evidence type="ECO:0000313" key="5">
    <source>
        <dbReference type="EMBL" id="PST35877.1"/>
    </source>
</evidence>
<evidence type="ECO:0000259" key="4">
    <source>
        <dbReference type="Pfam" id="PF01212"/>
    </source>
</evidence>
<proteinExistence type="inferred from homology"/>
<keyword evidence="6" id="KW-1185">Reference proteome</keyword>
<sequence length="336" mass="38434">MYNFASDYLEGAHPQVMEALNKTNFIQTVGYGEDQYCQKAKDKIKAILENENVDIHFLAGGTQTNMIMISSALKDYQAVIAVDSGHINVHETGAVEFTGHKILTKPHQDGKMIPEMIDEIMREHPDEHMVQPKMVYISQTTEYGTYYTLEELKAIYECCQKNNLYLFIDGARLGSALVLKDAPTLQEMALYSDVFYIGGTKMGALFGECLVIINDELKTDFRYHIKQKGAMLAKGRLLGVQFNALFENDLYLEIGKHENECADILRKGFKDKGYKMYIESPSNQIFPIVDQQTLEKINKNYITTYMFKIDDQHTCIRLVTSWATSKEICEQFIEEL</sequence>
<dbReference type="SUPFAM" id="SSF53383">
    <property type="entry name" value="PLP-dependent transferases"/>
    <property type="match status" value="1"/>
</dbReference>
<dbReference type="Gene3D" id="3.40.640.10">
    <property type="entry name" value="Type I PLP-dependent aspartate aminotransferase-like (Major domain)"/>
    <property type="match status" value="1"/>
</dbReference>
<dbReference type="InterPro" id="IPR015422">
    <property type="entry name" value="PyrdxlP-dep_Trfase_small"/>
</dbReference>
<evidence type="ECO:0000256" key="1">
    <source>
        <dbReference type="ARBA" id="ARBA00001933"/>
    </source>
</evidence>
<dbReference type="Gene3D" id="3.90.1150.10">
    <property type="entry name" value="Aspartate Aminotransferase, domain 1"/>
    <property type="match status" value="1"/>
</dbReference>
<evidence type="ECO:0000256" key="3">
    <source>
        <dbReference type="ARBA" id="ARBA00022898"/>
    </source>
</evidence>
<protein>
    <submittedName>
        <fullName evidence="5">Threonine aldolase</fullName>
    </submittedName>
</protein>
<reference evidence="5 6" key="1">
    <citation type="journal article" date="2019" name="Int. J. Syst. Evol. Microbiol.">
        <title>Faecalibacillus intestinalis gen. nov., sp. nov. and Faecalibacillus faecis sp. nov., isolated from human faeces.</title>
        <authorList>
            <person name="Seo B."/>
            <person name="Jeon K."/>
            <person name="Baek I."/>
            <person name="Lee Y.M."/>
            <person name="Baek K."/>
            <person name="Ko G."/>
        </authorList>
    </citation>
    <scope>NUCLEOTIDE SEQUENCE [LARGE SCALE GENOMIC DNA]</scope>
    <source>
        <strain evidence="5 6">SNUG30099</strain>
    </source>
</reference>
<feature type="domain" description="Aromatic amino acid beta-eliminating lyase/threonine aldolase" evidence="4">
    <location>
        <begin position="4"/>
        <end position="270"/>
    </location>
</feature>
<gene>
    <name evidence="5" type="ORF">C7U54_13730</name>
</gene>
<dbReference type="PANTHER" id="PTHR48097:SF5">
    <property type="entry name" value="LOW SPECIFICITY L-THREONINE ALDOLASE"/>
    <property type="match status" value="1"/>
</dbReference>